<accession>A0ACB8EEX9</accession>
<proteinExistence type="predicted"/>
<gene>
    <name evidence="1" type="ORF">K3G42_011483</name>
</gene>
<comment type="caution">
    <text evidence="1">The sequence shown here is derived from an EMBL/GenBank/DDBJ whole genome shotgun (WGS) entry which is preliminary data.</text>
</comment>
<dbReference type="EMBL" id="CM037629">
    <property type="protein sequence ID" value="KAH7990795.1"/>
    <property type="molecule type" value="Genomic_DNA"/>
</dbReference>
<protein>
    <submittedName>
        <fullName evidence="1">Uncharacterized protein</fullName>
    </submittedName>
</protein>
<organism evidence="1 2">
    <name type="scientific">Sphaerodactylus townsendi</name>
    <dbReference type="NCBI Taxonomy" id="933632"/>
    <lineage>
        <taxon>Eukaryota</taxon>
        <taxon>Metazoa</taxon>
        <taxon>Chordata</taxon>
        <taxon>Craniata</taxon>
        <taxon>Vertebrata</taxon>
        <taxon>Euteleostomi</taxon>
        <taxon>Lepidosauria</taxon>
        <taxon>Squamata</taxon>
        <taxon>Bifurcata</taxon>
        <taxon>Gekkota</taxon>
        <taxon>Sphaerodactylidae</taxon>
        <taxon>Sphaerodactylus</taxon>
    </lineage>
</organism>
<evidence type="ECO:0000313" key="1">
    <source>
        <dbReference type="EMBL" id="KAH7990795.1"/>
    </source>
</evidence>
<sequence>MWRNSRAGMVDPFQLLLFISPATIMAALDKTWSLSASASHGNAEASFGLSSPLTRLTVRQCSAQIPQPRFPPPPICLLPKLSSFFPKEAHAKRISGISYKEGFGVQGNAKMLFSLTESIFDDFL</sequence>
<evidence type="ECO:0000313" key="2">
    <source>
        <dbReference type="Proteomes" id="UP000827872"/>
    </source>
</evidence>
<name>A0ACB8EEX9_9SAUR</name>
<keyword evidence="2" id="KW-1185">Reference proteome</keyword>
<dbReference type="Proteomes" id="UP000827872">
    <property type="component" value="Linkage Group LG16"/>
</dbReference>
<reference evidence="1" key="1">
    <citation type="submission" date="2021-08" db="EMBL/GenBank/DDBJ databases">
        <title>The first chromosome-level gecko genome reveals the dynamic sex chromosomes of Neotropical dwarf geckos (Sphaerodactylidae: Sphaerodactylus).</title>
        <authorList>
            <person name="Pinto B.J."/>
            <person name="Keating S.E."/>
            <person name="Gamble T."/>
        </authorList>
    </citation>
    <scope>NUCLEOTIDE SEQUENCE</scope>
    <source>
        <strain evidence="1">TG3544</strain>
    </source>
</reference>